<comment type="caution">
    <text evidence="1">The sequence shown here is derived from an EMBL/GenBank/DDBJ whole genome shotgun (WGS) entry which is preliminary data.</text>
</comment>
<evidence type="ECO:0000313" key="1">
    <source>
        <dbReference type="EMBL" id="KAJ8875761.1"/>
    </source>
</evidence>
<reference evidence="1 2" key="1">
    <citation type="submission" date="2023-02" db="EMBL/GenBank/DDBJ databases">
        <title>LHISI_Scaffold_Assembly.</title>
        <authorList>
            <person name="Stuart O.P."/>
            <person name="Cleave R."/>
            <person name="Magrath M.J.L."/>
            <person name="Mikheyev A.S."/>
        </authorList>
    </citation>
    <scope>NUCLEOTIDE SEQUENCE [LARGE SCALE GENOMIC DNA]</scope>
    <source>
        <strain evidence="1">Daus_M_001</strain>
        <tissue evidence="1">Leg muscle</tissue>
    </source>
</reference>
<name>A0ABQ9GUQ4_9NEOP</name>
<evidence type="ECO:0000313" key="2">
    <source>
        <dbReference type="Proteomes" id="UP001159363"/>
    </source>
</evidence>
<proteinExistence type="predicted"/>
<sequence>MLKPSTYFLADIKVKINNHIVLRVLSAPVSKGKYFKKTKLFFWGHSFFSRDRDFTVLKRSKTEYVELIITSSQKQTLIISPGLFKRNDYNSWGSRYDKKCVTFVESSGTGVPRLRKVQFKISQFMHFSHSDGAVVARKFIDGLLCDTFRIQSTKEIIVPSTPAYPERSVIIEKAGSILQLKA</sequence>
<dbReference type="Proteomes" id="UP001159363">
    <property type="component" value="Chromosome 8"/>
</dbReference>
<organism evidence="1 2">
    <name type="scientific">Dryococelus australis</name>
    <dbReference type="NCBI Taxonomy" id="614101"/>
    <lineage>
        <taxon>Eukaryota</taxon>
        <taxon>Metazoa</taxon>
        <taxon>Ecdysozoa</taxon>
        <taxon>Arthropoda</taxon>
        <taxon>Hexapoda</taxon>
        <taxon>Insecta</taxon>
        <taxon>Pterygota</taxon>
        <taxon>Neoptera</taxon>
        <taxon>Polyneoptera</taxon>
        <taxon>Phasmatodea</taxon>
        <taxon>Verophasmatodea</taxon>
        <taxon>Anareolatae</taxon>
        <taxon>Phasmatidae</taxon>
        <taxon>Eurycanthinae</taxon>
        <taxon>Dryococelus</taxon>
    </lineage>
</organism>
<protein>
    <submittedName>
        <fullName evidence="1">Uncharacterized protein</fullName>
    </submittedName>
</protein>
<dbReference type="EMBL" id="JARBHB010000009">
    <property type="protein sequence ID" value="KAJ8875761.1"/>
    <property type="molecule type" value="Genomic_DNA"/>
</dbReference>
<accession>A0ABQ9GUQ4</accession>
<keyword evidence="2" id="KW-1185">Reference proteome</keyword>
<gene>
    <name evidence="1" type="ORF">PR048_023660</name>
</gene>